<evidence type="ECO:0008006" key="3">
    <source>
        <dbReference type="Google" id="ProtNLM"/>
    </source>
</evidence>
<name>A0AA39MRA8_9AGAR</name>
<evidence type="ECO:0000313" key="2">
    <source>
        <dbReference type="Proteomes" id="UP001175226"/>
    </source>
</evidence>
<gene>
    <name evidence="1" type="ORF">EV421DRAFT_510280</name>
</gene>
<keyword evidence="2" id="KW-1185">Reference proteome</keyword>
<evidence type="ECO:0000313" key="1">
    <source>
        <dbReference type="EMBL" id="KAK0443762.1"/>
    </source>
</evidence>
<dbReference type="SUPFAM" id="SSF52047">
    <property type="entry name" value="RNI-like"/>
    <property type="match status" value="1"/>
</dbReference>
<dbReference type="EMBL" id="JAUEPT010000021">
    <property type="protein sequence ID" value="KAK0443762.1"/>
    <property type="molecule type" value="Genomic_DNA"/>
</dbReference>
<sequence length="504" mass="57715">MSYRDCGSVNRLSLEPWLKATQSSDSLVSQILRGQRPLLDPDHALLTTEIVELEQQQSLYAAQLEEIQLRQHAVLKALESRKSVYAPIRRLPRDILIEIFHSVCDSWWQEENRPWSLRLPLHSLDVSGPLWVLSRVCGLWRDTLHSSPASWARKLVVREPFSKYALAILQTYLEHTGEHLLNLQVFCSHPAEDDEILSLLVQSCQRWKNLHIDATKHHMRHLESISQFPALQTIDMTIYGHYDCSDICLSAPQLWKASLCAQRIHQIKLSPGITHFPVSIACPEDLRLLSQLPNLKRCRLRIFTTKDMPVVTAAHLTHLYVDRVDILDVLSAPLLGSLTISLMSMRQGPQSLSAQESLIRFLHQSRCHLESLSISEAMFTFDTSSRMFALEACSTISRLKLELHPRMVNGIVRTLTSPSVLPNLHHLILCMSQPSGDEWTAILRMARSRRDAGMLKLVEVQFRVDEHDCYLAEDMQALTGDDFEMRVAKWDPPCQDHLYLEHLS</sequence>
<protein>
    <recommendedName>
        <fullName evidence="3">F-box domain-containing protein</fullName>
    </recommendedName>
</protein>
<dbReference type="AlphaFoldDB" id="A0AA39MRA8"/>
<dbReference type="Proteomes" id="UP001175226">
    <property type="component" value="Unassembled WGS sequence"/>
</dbReference>
<proteinExistence type="predicted"/>
<accession>A0AA39MRA8</accession>
<comment type="caution">
    <text evidence="1">The sequence shown here is derived from an EMBL/GenBank/DDBJ whole genome shotgun (WGS) entry which is preliminary data.</text>
</comment>
<organism evidence="1 2">
    <name type="scientific">Armillaria borealis</name>
    <dbReference type="NCBI Taxonomy" id="47425"/>
    <lineage>
        <taxon>Eukaryota</taxon>
        <taxon>Fungi</taxon>
        <taxon>Dikarya</taxon>
        <taxon>Basidiomycota</taxon>
        <taxon>Agaricomycotina</taxon>
        <taxon>Agaricomycetes</taxon>
        <taxon>Agaricomycetidae</taxon>
        <taxon>Agaricales</taxon>
        <taxon>Marasmiineae</taxon>
        <taxon>Physalacriaceae</taxon>
        <taxon>Armillaria</taxon>
    </lineage>
</organism>
<reference evidence="1" key="1">
    <citation type="submission" date="2023-06" db="EMBL/GenBank/DDBJ databases">
        <authorList>
            <consortium name="Lawrence Berkeley National Laboratory"/>
            <person name="Ahrendt S."/>
            <person name="Sahu N."/>
            <person name="Indic B."/>
            <person name="Wong-Bajracharya J."/>
            <person name="Merenyi Z."/>
            <person name="Ke H.-M."/>
            <person name="Monk M."/>
            <person name="Kocsube S."/>
            <person name="Drula E."/>
            <person name="Lipzen A."/>
            <person name="Balint B."/>
            <person name="Henrissat B."/>
            <person name="Andreopoulos B."/>
            <person name="Martin F.M."/>
            <person name="Harder C.B."/>
            <person name="Rigling D."/>
            <person name="Ford K.L."/>
            <person name="Foster G.D."/>
            <person name="Pangilinan J."/>
            <person name="Papanicolaou A."/>
            <person name="Barry K."/>
            <person name="LaButti K."/>
            <person name="Viragh M."/>
            <person name="Koriabine M."/>
            <person name="Yan M."/>
            <person name="Riley R."/>
            <person name="Champramary S."/>
            <person name="Plett K.L."/>
            <person name="Tsai I.J."/>
            <person name="Slot J."/>
            <person name="Sipos G."/>
            <person name="Plett J."/>
            <person name="Nagy L.G."/>
            <person name="Grigoriev I.V."/>
        </authorList>
    </citation>
    <scope>NUCLEOTIDE SEQUENCE</scope>
    <source>
        <strain evidence="1">FPL87.14</strain>
    </source>
</reference>